<dbReference type="SMART" id="SM00382">
    <property type="entry name" value="AAA"/>
    <property type="match status" value="1"/>
</dbReference>
<evidence type="ECO:0000256" key="4">
    <source>
        <dbReference type="ARBA" id="ARBA00022840"/>
    </source>
</evidence>
<dbReference type="Pfam" id="PF00005">
    <property type="entry name" value="ABC_tran"/>
    <property type="match status" value="1"/>
</dbReference>
<comment type="caution">
    <text evidence="7">The sequence shown here is derived from an EMBL/GenBank/DDBJ whole genome shotgun (WGS) entry which is preliminary data.</text>
</comment>
<accession>A0ABP4LU27</accession>
<dbReference type="InterPro" id="IPR003593">
    <property type="entry name" value="AAA+_ATPase"/>
</dbReference>
<evidence type="ECO:0000313" key="8">
    <source>
        <dbReference type="Proteomes" id="UP001501470"/>
    </source>
</evidence>
<evidence type="ECO:0000256" key="3">
    <source>
        <dbReference type="ARBA" id="ARBA00022741"/>
    </source>
</evidence>
<gene>
    <name evidence="7" type="ORF">GCM10009827_056700</name>
</gene>
<keyword evidence="4" id="KW-0067">ATP-binding</keyword>
<protein>
    <recommendedName>
        <fullName evidence="6">ABC transporter domain-containing protein</fullName>
    </recommendedName>
</protein>
<evidence type="ECO:0000313" key="7">
    <source>
        <dbReference type="EMBL" id="GAA1531598.1"/>
    </source>
</evidence>
<name>A0ABP4LU27_9ACTN</name>
<dbReference type="RefSeq" id="WP_344505217.1">
    <property type="nucleotide sequence ID" value="NZ_BAAAQD010000011.1"/>
</dbReference>
<evidence type="ECO:0000259" key="6">
    <source>
        <dbReference type="PROSITE" id="PS50893"/>
    </source>
</evidence>
<keyword evidence="2" id="KW-0813">Transport</keyword>
<sequence>MRYAIEAGGLVKRFGDAVALDGVDLRVTAGQVTAVLGPAGAGKTTLLAVLAASVRPDAGWTKTATPVLLLDEPAADPAADPADDPADDPARAGTVLFTTRDPAQAERCADRIVVLDRGRVLAEGRPGELRRRVGGQILHVHPSVPADTDAITRILTELTGAVPARDAGGLLTVPATDPMLLSALVRRLDAAGVTADELGLRRPTLDEVLAALTGSPE</sequence>
<feature type="domain" description="ABC transporter" evidence="6">
    <location>
        <begin position="5"/>
        <end position="217"/>
    </location>
</feature>
<keyword evidence="3" id="KW-0547">Nucleotide-binding</keyword>
<evidence type="ECO:0000256" key="5">
    <source>
        <dbReference type="ARBA" id="ARBA00023251"/>
    </source>
</evidence>
<evidence type="ECO:0000256" key="2">
    <source>
        <dbReference type="ARBA" id="ARBA00022448"/>
    </source>
</evidence>
<dbReference type="EMBL" id="BAAAQD010000011">
    <property type="protein sequence ID" value="GAA1531598.1"/>
    <property type="molecule type" value="Genomic_DNA"/>
</dbReference>
<comment type="subcellular location">
    <subcellularLocation>
        <location evidence="1">Cell membrane</location>
        <topology evidence="1">Peripheral membrane protein</topology>
    </subcellularLocation>
</comment>
<keyword evidence="8" id="KW-1185">Reference proteome</keyword>
<reference evidence="8" key="1">
    <citation type="journal article" date="2019" name="Int. J. Syst. Evol. Microbiol.">
        <title>The Global Catalogue of Microorganisms (GCM) 10K type strain sequencing project: providing services to taxonomists for standard genome sequencing and annotation.</title>
        <authorList>
            <consortium name="The Broad Institute Genomics Platform"/>
            <consortium name="The Broad Institute Genome Sequencing Center for Infectious Disease"/>
            <person name="Wu L."/>
            <person name="Ma J."/>
        </authorList>
    </citation>
    <scope>NUCLEOTIDE SEQUENCE [LARGE SCALE GENOMIC DNA]</scope>
    <source>
        <strain evidence="8">JCM 15933</strain>
    </source>
</reference>
<organism evidence="7 8">
    <name type="scientific">Dactylosporangium maewongense</name>
    <dbReference type="NCBI Taxonomy" id="634393"/>
    <lineage>
        <taxon>Bacteria</taxon>
        <taxon>Bacillati</taxon>
        <taxon>Actinomycetota</taxon>
        <taxon>Actinomycetes</taxon>
        <taxon>Micromonosporales</taxon>
        <taxon>Micromonosporaceae</taxon>
        <taxon>Dactylosporangium</taxon>
    </lineage>
</organism>
<dbReference type="Proteomes" id="UP001501470">
    <property type="component" value="Unassembled WGS sequence"/>
</dbReference>
<keyword evidence="5" id="KW-0046">Antibiotic resistance</keyword>
<dbReference type="PANTHER" id="PTHR42711:SF19">
    <property type="entry name" value="DOXORUBICIN RESISTANCE ATP-BINDING PROTEIN DRRA"/>
    <property type="match status" value="1"/>
</dbReference>
<dbReference type="PANTHER" id="PTHR42711">
    <property type="entry name" value="ABC TRANSPORTER ATP-BINDING PROTEIN"/>
    <property type="match status" value="1"/>
</dbReference>
<dbReference type="SUPFAM" id="SSF52540">
    <property type="entry name" value="P-loop containing nucleoside triphosphate hydrolases"/>
    <property type="match status" value="1"/>
</dbReference>
<dbReference type="PROSITE" id="PS50893">
    <property type="entry name" value="ABC_TRANSPORTER_2"/>
    <property type="match status" value="1"/>
</dbReference>
<dbReference type="InterPro" id="IPR050763">
    <property type="entry name" value="ABC_transporter_ATP-binding"/>
</dbReference>
<proteinExistence type="predicted"/>
<evidence type="ECO:0000256" key="1">
    <source>
        <dbReference type="ARBA" id="ARBA00004202"/>
    </source>
</evidence>
<dbReference type="InterPro" id="IPR027417">
    <property type="entry name" value="P-loop_NTPase"/>
</dbReference>
<dbReference type="Gene3D" id="3.40.50.300">
    <property type="entry name" value="P-loop containing nucleotide triphosphate hydrolases"/>
    <property type="match status" value="2"/>
</dbReference>
<dbReference type="InterPro" id="IPR003439">
    <property type="entry name" value="ABC_transporter-like_ATP-bd"/>
</dbReference>